<dbReference type="GO" id="GO:0022857">
    <property type="term" value="F:transmembrane transporter activity"/>
    <property type="evidence" value="ECO:0007669"/>
    <property type="project" value="TreeGrafter"/>
</dbReference>
<feature type="domain" description="ABC3 transporter permease C-terminal" evidence="7">
    <location>
        <begin position="666"/>
        <end position="779"/>
    </location>
</feature>
<comment type="subcellular location">
    <subcellularLocation>
        <location evidence="1">Cell membrane</location>
        <topology evidence="1">Multi-pass membrane protein</topology>
    </subcellularLocation>
</comment>
<dbReference type="PANTHER" id="PTHR30572">
    <property type="entry name" value="MEMBRANE COMPONENT OF TRANSPORTER-RELATED"/>
    <property type="match status" value="1"/>
</dbReference>
<feature type="transmembrane region" description="Helical" evidence="6">
    <location>
        <begin position="750"/>
        <end position="769"/>
    </location>
</feature>
<gene>
    <name evidence="9" type="ORF">BACCOP_00448</name>
</gene>
<dbReference type="Proteomes" id="UP000003146">
    <property type="component" value="Unassembled WGS sequence"/>
</dbReference>
<feature type="transmembrane region" description="Helical" evidence="6">
    <location>
        <begin position="715"/>
        <end position="738"/>
    </location>
</feature>
<dbReference type="PANTHER" id="PTHR30572:SF18">
    <property type="entry name" value="ABC-TYPE MACROLIDE FAMILY EXPORT SYSTEM PERMEASE COMPONENT 2"/>
    <property type="match status" value="1"/>
</dbReference>
<dbReference type="HOGENOM" id="CLU_008713_2_0_10"/>
<feature type="transmembrane region" description="Helical" evidence="6">
    <location>
        <begin position="12"/>
        <end position="37"/>
    </location>
</feature>
<evidence type="ECO:0000256" key="6">
    <source>
        <dbReference type="SAM" id="Phobius"/>
    </source>
</evidence>
<reference evidence="9 10" key="1">
    <citation type="submission" date="2008-04" db="EMBL/GenBank/DDBJ databases">
        <title>Draft genome sequence of Bacteroides coprocola (DSM 17136).</title>
        <authorList>
            <person name="Sudarsanam P."/>
            <person name="Ley R."/>
            <person name="Guruge J."/>
            <person name="Turnbaugh P.J."/>
            <person name="Mahowald M."/>
            <person name="Liep D."/>
            <person name="Gordon J."/>
        </authorList>
    </citation>
    <scope>NUCLEOTIDE SEQUENCE [LARGE SCALE GENOMIC DNA]</scope>
    <source>
        <strain evidence="9 10">DSM 17136</strain>
    </source>
</reference>
<dbReference type="InterPro" id="IPR050250">
    <property type="entry name" value="Macrolide_Exporter_MacB"/>
</dbReference>
<feature type="transmembrane region" description="Helical" evidence="6">
    <location>
        <begin position="664"/>
        <end position="685"/>
    </location>
</feature>
<feature type="transmembrane region" description="Helical" evidence="6">
    <location>
        <begin position="279"/>
        <end position="303"/>
    </location>
</feature>
<feature type="domain" description="MacB-like periplasmic core" evidence="8">
    <location>
        <begin position="19"/>
        <end position="232"/>
    </location>
</feature>
<keyword evidence="4 6" id="KW-1133">Transmembrane helix</keyword>
<evidence type="ECO:0000256" key="2">
    <source>
        <dbReference type="ARBA" id="ARBA00022475"/>
    </source>
</evidence>
<feature type="transmembrane region" description="Helical" evidence="6">
    <location>
        <begin position="417"/>
        <end position="441"/>
    </location>
</feature>
<evidence type="ECO:0000256" key="4">
    <source>
        <dbReference type="ARBA" id="ARBA00022989"/>
    </source>
</evidence>
<dbReference type="STRING" id="470145.BACCOP_00448"/>
<feature type="transmembrane region" description="Helical" evidence="6">
    <location>
        <begin position="371"/>
        <end position="396"/>
    </location>
</feature>
<evidence type="ECO:0000313" key="10">
    <source>
        <dbReference type="Proteomes" id="UP000003146"/>
    </source>
</evidence>
<organism evidence="9 10">
    <name type="scientific">Phocaeicola coprocola DSM 17136</name>
    <dbReference type="NCBI Taxonomy" id="470145"/>
    <lineage>
        <taxon>Bacteria</taxon>
        <taxon>Pseudomonadati</taxon>
        <taxon>Bacteroidota</taxon>
        <taxon>Bacteroidia</taxon>
        <taxon>Bacteroidales</taxon>
        <taxon>Bacteroidaceae</taxon>
        <taxon>Phocaeicola</taxon>
    </lineage>
</organism>
<feature type="domain" description="ABC3 transporter permease C-terminal" evidence="7">
    <location>
        <begin position="284"/>
        <end position="397"/>
    </location>
</feature>
<keyword evidence="5 6" id="KW-0472">Membrane</keyword>
<evidence type="ECO:0000313" key="9">
    <source>
        <dbReference type="EMBL" id="EDV02413.1"/>
    </source>
</evidence>
<dbReference type="InterPro" id="IPR003838">
    <property type="entry name" value="ABC3_permease_C"/>
</dbReference>
<dbReference type="OrthoDB" id="973461at2"/>
<protein>
    <submittedName>
        <fullName evidence="9">Efflux ABC transporter, permease protein</fullName>
    </submittedName>
</protein>
<evidence type="ECO:0000259" key="8">
    <source>
        <dbReference type="Pfam" id="PF12704"/>
    </source>
</evidence>
<dbReference type="GO" id="GO:0005886">
    <property type="term" value="C:plasma membrane"/>
    <property type="evidence" value="ECO:0007669"/>
    <property type="project" value="UniProtKB-SubCell"/>
</dbReference>
<reference evidence="9 10" key="2">
    <citation type="submission" date="2008-04" db="EMBL/GenBank/DDBJ databases">
        <authorList>
            <person name="Fulton L."/>
            <person name="Clifton S."/>
            <person name="Fulton B."/>
            <person name="Xu J."/>
            <person name="Minx P."/>
            <person name="Pepin K.H."/>
            <person name="Johnson M."/>
            <person name="Thiruvilangam P."/>
            <person name="Bhonagiri V."/>
            <person name="Nash W.E."/>
            <person name="Mardis E.R."/>
            <person name="Wilson R.K."/>
        </authorList>
    </citation>
    <scope>NUCLEOTIDE SEQUENCE [LARGE SCALE GENOMIC DNA]</scope>
    <source>
        <strain evidence="9 10">DSM 17136</strain>
    </source>
</reference>
<evidence type="ECO:0000256" key="3">
    <source>
        <dbReference type="ARBA" id="ARBA00022692"/>
    </source>
</evidence>
<evidence type="ECO:0000256" key="5">
    <source>
        <dbReference type="ARBA" id="ARBA00023136"/>
    </source>
</evidence>
<comment type="caution">
    <text evidence="9">The sequence shown here is derived from an EMBL/GenBank/DDBJ whole genome shotgun (WGS) entry which is preliminary data.</text>
</comment>
<dbReference type="RefSeq" id="WP_007568209.1">
    <property type="nucleotide sequence ID" value="NZ_DS981470.1"/>
</dbReference>
<dbReference type="Pfam" id="PF02687">
    <property type="entry name" value="FtsX"/>
    <property type="match status" value="2"/>
</dbReference>
<dbReference type="InterPro" id="IPR025857">
    <property type="entry name" value="MacB_PCD"/>
</dbReference>
<sequence>MKTLIRNFSHTFRRFFTASILNILGLSIAFASFFVIMTQVDYDYNFNKGYKDYEKIFRVEVKPTPASDWQLWMPRPLCERIQTCSPHIKSISITYAFMSQVDYEINGNIFNETTCCGFGNFLETFQPEMISGSADVLNQPKTVLISESTAKRLFGTADAVGQSIFKDKQSSNNEWTIGGVYKDFPENAQIRNWIMMPNDPKENKDRWNNWNYICYIRLDHPDSAPEIEKLIEVIFRKHNPEYTSEENDSLPSSVVHLSPLTDVHFSTIANKSATSRTTVYLLICISFLIVIIATINFMNFSLAETPMRIKSINTQKVLGATTRSLRFSLIAESVLISTIAFMLSLIEVLLLKDSGLKDLVSAGLQPLEHPILLTITFCLSLLMGFLAGIYPSYYVTSFAPALALKGSFGLSPKGRTLRTALICIQFFVAYMLIIGVGIMYLQSRYIRTSDYGYDKDVIITGNMTTETQAQNDAVVNDLSRIPGVKGVAFSMFILSSADNYMNWAMDDNNTVVRFDVMPVDYHFLDVMGIHITEGRNFKPGDGDVYIFNEATRKKYPWLKVGQTAPDDHLIVGFCENIKYSSFRNDDNTQPMAFFIYGKNFERIGHQWQQTINVRVSAGVNKIAIIQSLQKTMEKFTPGHDFNFRFMDEVLDANYRNELRFTKQILLFSLIAIAISLTGVFGLTMFESEYRRKEIGIRKIMGSSTRQILYMFNRRYILILTGCFIVAAPFGWWIGQHWLQGFAEKTPVTPWIFILSFLLVTLITMTTITVQSWKNANENPVNSIKTE</sequence>
<evidence type="ECO:0000256" key="1">
    <source>
        <dbReference type="ARBA" id="ARBA00004651"/>
    </source>
</evidence>
<evidence type="ECO:0000259" key="7">
    <source>
        <dbReference type="Pfam" id="PF02687"/>
    </source>
</evidence>
<name>B3JF03_9BACT</name>
<dbReference type="Pfam" id="PF12704">
    <property type="entry name" value="MacB_PCD"/>
    <property type="match status" value="1"/>
</dbReference>
<feature type="transmembrane region" description="Helical" evidence="6">
    <location>
        <begin position="324"/>
        <end position="351"/>
    </location>
</feature>
<dbReference type="eggNOG" id="COG0577">
    <property type="taxonomic scope" value="Bacteria"/>
</dbReference>
<keyword evidence="2" id="KW-1003">Cell membrane</keyword>
<accession>B3JF03</accession>
<proteinExistence type="predicted"/>
<dbReference type="AlphaFoldDB" id="B3JF03"/>
<dbReference type="EMBL" id="ABIY02000050">
    <property type="protein sequence ID" value="EDV02413.1"/>
    <property type="molecule type" value="Genomic_DNA"/>
</dbReference>
<keyword evidence="3 6" id="KW-0812">Transmembrane</keyword>